<dbReference type="InterPro" id="IPR020449">
    <property type="entry name" value="Tscrpt_reg_AraC-type_HTH"/>
</dbReference>
<evidence type="ECO:0000256" key="2">
    <source>
        <dbReference type="ARBA" id="ARBA00023125"/>
    </source>
</evidence>
<accession>A0ABT2UR87</accession>
<dbReference type="Pfam" id="PF12833">
    <property type="entry name" value="HTH_18"/>
    <property type="match status" value="1"/>
</dbReference>
<comment type="caution">
    <text evidence="5">The sequence shown here is derived from an EMBL/GenBank/DDBJ whole genome shotgun (WGS) entry which is preliminary data.</text>
</comment>
<dbReference type="InterPro" id="IPR018060">
    <property type="entry name" value="HTH_AraC"/>
</dbReference>
<name>A0ABT2UR87_9BACL</name>
<dbReference type="PROSITE" id="PS00041">
    <property type="entry name" value="HTH_ARAC_FAMILY_1"/>
    <property type="match status" value="1"/>
</dbReference>
<organism evidence="5 6">
    <name type="scientific">Paenibacillus baimaensis</name>
    <dbReference type="NCBI Taxonomy" id="2982185"/>
    <lineage>
        <taxon>Bacteria</taxon>
        <taxon>Bacillati</taxon>
        <taxon>Bacillota</taxon>
        <taxon>Bacilli</taxon>
        <taxon>Bacillales</taxon>
        <taxon>Paenibacillaceae</taxon>
        <taxon>Paenibacillus</taxon>
    </lineage>
</organism>
<dbReference type="Proteomes" id="UP001652445">
    <property type="component" value="Unassembled WGS sequence"/>
</dbReference>
<dbReference type="SMART" id="SM00342">
    <property type="entry name" value="HTH_ARAC"/>
    <property type="match status" value="1"/>
</dbReference>
<evidence type="ECO:0000256" key="3">
    <source>
        <dbReference type="ARBA" id="ARBA00023163"/>
    </source>
</evidence>
<dbReference type="InterPro" id="IPR018062">
    <property type="entry name" value="HTH_AraC-typ_CS"/>
</dbReference>
<dbReference type="PROSITE" id="PS01124">
    <property type="entry name" value="HTH_ARAC_FAMILY_2"/>
    <property type="match status" value="1"/>
</dbReference>
<dbReference type="InterPro" id="IPR009057">
    <property type="entry name" value="Homeodomain-like_sf"/>
</dbReference>
<dbReference type="PANTHER" id="PTHR43280">
    <property type="entry name" value="ARAC-FAMILY TRANSCRIPTIONAL REGULATOR"/>
    <property type="match status" value="1"/>
</dbReference>
<dbReference type="SUPFAM" id="SSF46689">
    <property type="entry name" value="Homeodomain-like"/>
    <property type="match status" value="2"/>
</dbReference>
<dbReference type="PRINTS" id="PR00032">
    <property type="entry name" value="HTHARAC"/>
</dbReference>
<dbReference type="EMBL" id="JAOQIO010000103">
    <property type="protein sequence ID" value="MCU6796511.1"/>
    <property type="molecule type" value="Genomic_DNA"/>
</dbReference>
<evidence type="ECO:0000256" key="1">
    <source>
        <dbReference type="ARBA" id="ARBA00023015"/>
    </source>
</evidence>
<dbReference type="SUPFAM" id="SSF51215">
    <property type="entry name" value="Regulatory protein AraC"/>
    <property type="match status" value="1"/>
</dbReference>
<evidence type="ECO:0000313" key="5">
    <source>
        <dbReference type="EMBL" id="MCU6796511.1"/>
    </source>
</evidence>
<keyword evidence="6" id="KW-1185">Reference proteome</keyword>
<feature type="domain" description="HTH araC/xylS-type" evidence="4">
    <location>
        <begin position="187"/>
        <end position="285"/>
    </location>
</feature>
<gene>
    <name evidence="5" type="ORF">OB236_30740</name>
</gene>
<dbReference type="PANTHER" id="PTHR43280:SF30">
    <property type="entry name" value="MMSAB OPERON REGULATORY PROTEIN"/>
    <property type="match status" value="1"/>
</dbReference>
<dbReference type="RefSeq" id="WP_076233071.1">
    <property type="nucleotide sequence ID" value="NZ_JAOQIO010000103.1"/>
</dbReference>
<keyword evidence="3" id="KW-0804">Transcription</keyword>
<dbReference type="InterPro" id="IPR037923">
    <property type="entry name" value="HTH-like"/>
</dbReference>
<keyword evidence="2" id="KW-0238">DNA-binding</keyword>
<reference evidence="5 6" key="1">
    <citation type="submission" date="2022-09" db="EMBL/GenBank/DDBJ databases">
        <authorList>
            <person name="Han X.L."/>
            <person name="Wang Q."/>
            <person name="Lu T."/>
        </authorList>
    </citation>
    <scope>NUCLEOTIDE SEQUENCE [LARGE SCALE GENOMIC DNA]</scope>
    <source>
        <strain evidence="5 6">WQ 127069</strain>
    </source>
</reference>
<proteinExistence type="predicted"/>
<dbReference type="Gene3D" id="1.10.10.60">
    <property type="entry name" value="Homeodomain-like"/>
    <property type="match status" value="2"/>
</dbReference>
<keyword evidence="1" id="KW-0805">Transcription regulation</keyword>
<protein>
    <submittedName>
        <fullName evidence="5">AraC family transcriptional regulator</fullName>
    </submittedName>
</protein>
<evidence type="ECO:0000259" key="4">
    <source>
        <dbReference type="PROSITE" id="PS01124"/>
    </source>
</evidence>
<sequence>MDILQLPIPPLPQFLTIGHSVWKPGMQHFERCFEVYDMLIVCSGTLYMMEDSIPYEIQSGEMLLMEPGRTHCGYMPCTEDTSIYWVHFKHERPVARMAEKQIPWSTLVSRGTDSDLIPSEQSLFLPKYGKIDIRPLLPTLEDMLRLRSSLTLEHAVDVQVALGRLLSLVQAGLRANRRSTRSHVIAEQFKLYIREHSNEPFEAQRVADQLHFDFDYAARCLKQHTGMSPLQYHHLMRMEEAKRLLVHSSLPVQEIAAQVGIHDYNYFIRLFRKTVGITPGLFRKSSQSYI</sequence>
<evidence type="ECO:0000313" key="6">
    <source>
        <dbReference type="Proteomes" id="UP001652445"/>
    </source>
</evidence>